<protein>
    <submittedName>
        <fullName evidence="2">Protein sip5</fullName>
    </submittedName>
</protein>
<evidence type="ECO:0000313" key="3">
    <source>
        <dbReference type="EMBL" id="JAQ01487.1"/>
    </source>
</evidence>
<evidence type="ECO:0000313" key="2">
    <source>
        <dbReference type="EMBL" id="JAG22716.1"/>
    </source>
</evidence>
<dbReference type="EMBL" id="GBHO01020888">
    <property type="protein sequence ID" value="JAG22716.1"/>
    <property type="molecule type" value="Transcribed_RNA"/>
</dbReference>
<proteinExistence type="predicted"/>
<feature type="region of interest" description="Disordered" evidence="1">
    <location>
        <begin position="64"/>
        <end position="107"/>
    </location>
</feature>
<reference evidence="2" key="1">
    <citation type="journal article" date="2014" name="PLoS ONE">
        <title>Transcriptome-Based Identification of ABC Transporters in the Western Tarnished Plant Bug Lygus hesperus.</title>
        <authorList>
            <person name="Hull J.J."/>
            <person name="Chaney K."/>
            <person name="Geib S.M."/>
            <person name="Fabrick J.A."/>
            <person name="Brent C.S."/>
            <person name="Walsh D."/>
            <person name="Lavine L.C."/>
        </authorList>
    </citation>
    <scope>NUCLEOTIDE SEQUENCE</scope>
</reference>
<dbReference type="EMBL" id="GDHC01017142">
    <property type="protein sequence ID" value="JAQ01487.1"/>
    <property type="molecule type" value="Transcribed_RNA"/>
</dbReference>
<reference evidence="3" key="3">
    <citation type="journal article" date="2016" name="Gigascience">
        <title>De novo construction of an expanded transcriptome assembly for the western tarnished plant bug, Lygus hesperus.</title>
        <authorList>
            <person name="Tassone E.E."/>
            <person name="Geib S.M."/>
            <person name="Hall B."/>
            <person name="Fabrick J.A."/>
            <person name="Brent C.S."/>
            <person name="Hull J.J."/>
        </authorList>
    </citation>
    <scope>NUCLEOTIDE SEQUENCE</scope>
</reference>
<evidence type="ECO:0000256" key="1">
    <source>
        <dbReference type="SAM" id="MobiDB-lite"/>
    </source>
</evidence>
<gene>
    <name evidence="2" type="primary">sip5_0</name>
    <name evidence="2" type="ORF">CM83_12700</name>
    <name evidence="3" type="ORF">g.48104</name>
</gene>
<sequence length="107" mass="11846">MLSRLTISYGSEYMLFVDQCYLQEGYIVTIHRRLLPLHELLVSVAKFHRQHPFLRPNIAAPVSHTTSAVKNDKKSNNYNKSGSGGGTKISASKVTVNSPAVTSTQQL</sequence>
<dbReference type="AlphaFoldDB" id="A0A0A9XSU7"/>
<reference evidence="2" key="2">
    <citation type="submission" date="2014-07" db="EMBL/GenBank/DDBJ databases">
        <authorList>
            <person name="Hull J."/>
        </authorList>
    </citation>
    <scope>NUCLEOTIDE SEQUENCE</scope>
</reference>
<feature type="compositionally biased region" description="Polar residues" evidence="1">
    <location>
        <begin position="89"/>
        <end position="107"/>
    </location>
</feature>
<organism evidence="2">
    <name type="scientific">Lygus hesperus</name>
    <name type="common">Western plant bug</name>
    <dbReference type="NCBI Taxonomy" id="30085"/>
    <lineage>
        <taxon>Eukaryota</taxon>
        <taxon>Metazoa</taxon>
        <taxon>Ecdysozoa</taxon>
        <taxon>Arthropoda</taxon>
        <taxon>Hexapoda</taxon>
        <taxon>Insecta</taxon>
        <taxon>Pterygota</taxon>
        <taxon>Neoptera</taxon>
        <taxon>Paraneoptera</taxon>
        <taxon>Hemiptera</taxon>
        <taxon>Heteroptera</taxon>
        <taxon>Panheteroptera</taxon>
        <taxon>Cimicomorpha</taxon>
        <taxon>Miridae</taxon>
        <taxon>Mirini</taxon>
        <taxon>Lygus</taxon>
    </lineage>
</organism>
<name>A0A0A9XSU7_LYGHE</name>
<accession>A0A0A9XSU7</accession>